<accession>A0A0N1PCQ4</accession>
<evidence type="ECO:0000256" key="1">
    <source>
        <dbReference type="SAM" id="MobiDB-lite"/>
    </source>
</evidence>
<feature type="compositionally biased region" description="Low complexity" evidence="1">
    <location>
        <begin position="619"/>
        <end position="636"/>
    </location>
</feature>
<name>A0A0N1PCQ4_LEPSE</name>
<evidence type="ECO:0008006" key="4">
    <source>
        <dbReference type="Google" id="ProtNLM"/>
    </source>
</evidence>
<feature type="region of interest" description="Disordered" evidence="1">
    <location>
        <begin position="823"/>
        <end position="843"/>
    </location>
</feature>
<feature type="compositionally biased region" description="Basic and acidic residues" evidence="1">
    <location>
        <begin position="349"/>
        <end position="359"/>
    </location>
</feature>
<feature type="compositionally biased region" description="Low complexity" evidence="1">
    <location>
        <begin position="729"/>
        <end position="742"/>
    </location>
</feature>
<feature type="region of interest" description="Disordered" evidence="1">
    <location>
        <begin position="83"/>
        <end position="102"/>
    </location>
</feature>
<feature type="region of interest" description="Disordered" evidence="1">
    <location>
        <begin position="619"/>
        <end position="696"/>
    </location>
</feature>
<reference evidence="2 3" key="1">
    <citation type="journal article" date="2015" name="PLoS Pathog.">
        <title>Leptomonas seymouri: Adaptations to the Dixenous Life Cycle Analyzed by Genome Sequencing, Transcriptome Profiling and Co-infection with Leishmania donovani.</title>
        <authorList>
            <person name="Kraeva N."/>
            <person name="Butenko A."/>
            <person name="Hlavacova J."/>
            <person name="Kostygov A."/>
            <person name="Myskova J."/>
            <person name="Grybchuk D."/>
            <person name="Lestinova T."/>
            <person name="Votypka J."/>
            <person name="Volf P."/>
            <person name="Opperdoes F."/>
            <person name="Flegontov P."/>
            <person name="Lukes J."/>
            <person name="Yurchenko V."/>
        </authorList>
    </citation>
    <scope>NUCLEOTIDE SEQUENCE [LARGE SCALE GENOMIC DNA]</scope>
    <source>
        <strain evidence="2 3">ATCC 30220</strain>
    </source>
</reference>
<sequence length="1033" mass="112352">MSVRTYCVIPHCAREDTNFFQGVFEDGVRVLYQGRLQSLLFSHVLSPAHAYVKHINGPLLASLREGGNATLLVATPNSEHVSSSSAAAATSPATAASSSPSKCEGIAEITSTTMGLYRQLFPLLFRNLERCATARLSVVTVSALDRVLLDNLQDDRRIRDVTEAHHLTLHRRTSAAEWGALLQLLEERHIAMENSTTSLEGQTACVVAVDLDGYGRLVVVDTASSQELLQQLSLILGMGEEGNRRTYPPHTPLRDLLARNVTPQATVQVVCLPAPQDTARQTMRVLHFGSAVEVWRSKGVSTGCSSSRDGASRSYGLSFTGTADEESGVTRGPSKLFSRSAVSPSVSVDVDRKHHRIDDAEGLDNVGDDSVRGSGEPSRNPRLAANAVERSENTDTTSSSGPALESAPQRYTGHTELSRSTINTSSHYGEATPAQLPPPTVATARNEQQRAREERLRRRVSVLEAQLKDIEATNQSLKAARDEAVRARESVELERRSKSSMWADLQRAHSKTKQENADYAQLVQKLLQQVRSLERDTSRQKRQNMSAVKELRQLREDKDALEAQLTRLRKEVMLFRRDATYRAREATLSRIVSSEISMPPHGSARAAVEASTLSSTAAPAAFAGKGRGKGSAAPRGSSKRRSSPRARRLYDTSTDDEERGNRLINADGGDNAEGAAEHDPARHLDPSQLPSAQSQRATNITLEELRWRNRHLELEVARLQERLLGALTSAGAPPSGQPASSSPAPPLAGDDLLSTTCHKCDAMRERVEYFYKELAHARAEKDRLLDLLEASRAQGASSLEIHRLAHDRDTASEASAEVRVEMGAGGGRESGPMDNEGAGHARRNGSALNAPTAHRRPSFSFSFSPTESSTTRDVAAALLTGCASLQAQLECAQTALRQRLRSAQSSDVASRTDPLSHISAQVLAEHYDAVAALAESLRNIAEKPATISLPLASVSHHNRSHSGDDSARQQLLLLPPVPRTATAGNAEALTPYLTFEAERCRHLCAFVPTFAQLAVATEHLLMRLEATEPERRE</sequence>
<dbReference type="AlphaFoldDB" id="A0A0N1PCQ4"/>
<keyword evidence="3" id="KW-1185">Reference proteome</keyword>
<feature type="compositionally biased region" description="Basic residues" evidence="1">
    <location>
        <begin position="637"/>
        <end position="647"/>
    </location>
</feature>
<evidence type="ECO:0000313" key="2">
    <source>
        <dbReference type="EMBL" id="KPI87408.1"/>
    </source>
</evidence>
<dbReference type="OrthoDB" id="244294at2759"/>
<gene>
    <name evidence="2" type="ORF">ABL78_3492</name>
</gene>
<feature type="region of interest" description="Disordered" evidence="1">
    <location>
        <begin position="299"/>
        <end position="452"/>
    </location>
</feature>
<dbReference type="OMA" id="RTYCVIP"/>
<feature type="compositionally biased region" description="Polar residues" evidence="1">
    <location>
        <begin position="418"/>
        <end position="427"/>
    </location>
</feature>
<feature type="compositionally biased region" description="Polar residues" evidence="1">
    <location>
        <begin position="299"/>
        <end position="321"/>
    </location>
</feature>
<feature type="compositionally biased region" description="Low complexity" evidence="1">
    <location>
        <begin position="665"/>
        <end position="674"/>
    </location>
</feature>
<organism evidence="2 3">
    <name type="scientific">Leptomonas seymouri</name>
    <dbReference type="NCBI Taxonomy" id="5684"/>
    <lineage>
        <taxon>Eukaryota</taxon>
        <taxon>Discoba</taxon>
        <taxon>Euglenozoa</taxon>
        <taxon>Kinetoplastea</taxon>
        <taxon>Metakinetoplastina</taxon>
        <taxon>Trypanosomatida</taxon>
        <taxon>Trypanosomatidae</taxon>
        <taxon>Leishmaniinae</taxon>
        <taxon>Leptomonas</taxon>
    </lineage>
</organism>
<comment type="caution">
    <text evidence="2">The sequence shown here is derived from an EMBL/GenBank/DDBJ whole genome shotgun (WGS) entry which is preliminary data.</text>
</comment>
<feature type="compositionally biased region" description="Low complexity" evidence="1">
    <location>
        <begin position="338"/>
        <end position="348"/>
    </location>
</feature>
<dbReference type="VEuPathDB" id="TriTrypDB:Lsey_0089_0080"/>
<dbReference type="Proteomes" id="UP000038009">
    <property type="component" value="Unassembled WGS sequence"/>
</dbReference>
<protein>
    <recommendedName>
        <fullName evidence="4">Kinesin motor domain-containing protein</fullName>
    </recommendedName>
</protein>
<dbReference type="EMBL" id="LJSK01000089">
    <property type="protein sequence ID" value="KPI87408.1"/>
    <property type="molecule type" value="Genomic_DNA"/>
</dbReference>
<evidence type="ECO:0000313" key="3">
    <source>
        <dbReference type="Proteomes" id="UP000038009"/>
    </source>
</evidence>
<proteinExistence type="predicted"/>
<feature type="compositionally biased region" description="Basic and acidic residues" evidence="1">
    <location>
        <begin position="675"/>
        <end position="685"/>
    </location>
</feature>
<feature type="compositionally biased region" description="Low complexity" evidence="1">
    <location>
        <begin position="83"/>
        <end position="101"/>
    </location>
</feature>
<feature type="region of interest" description="Disordered" evidence="1">
    <location>
        <begin position="728"/>
        <end position="750"/>
    </location>
</feature>